<dbReference type="KEGG" id="asip:AQUSIP_01290"/>
<dbReference type="RefSeq" id="WP_148337637.1">
    <property type="nucleotide sequence ID" value="NZ_LR699119.1"/>
</dbReference>
<organism evidence="2 3">
    <name type="scientific">Aquicella siphonis</name>
    <dbReference type="NCBI Taxonomy" id="254247"/>
    <lineage>
        <taxon>Bacteria</taxon>
        <taxon>Pseudomonadati</taxon>
        <taxon>Pseudomonadota</taxon>
        <taxon>Gammaproteobacteria</taxon>
        <taxon>Legionellales</taxon>
        <taxon>Coxiellaceae</taxon>
        <taxon>Aquicella</taxon>
    </lineage>
</organism>
<accession>A0A5E4PE43</accession>
<gene>
    <name evidence="2" type="ORF">AQUSIP_01290</name>
</gene>
<protein>
    <submittedName>
        <fullName evidence="2">Uncharacterized protein</fullName>
    </submittedName>
</protein>
<dbReference type="AlphaFoldDB" id="A0A5E4PE43"/>
<proteinExistence type="predicted"/>
<name>A0A5E4PE43_9COXI</name>
<evidence type="ECO:0000313" key="3">
    <source>
        <dbReference type="Proteomes" id="UP000324194"/>
    </source>
</evidence>
<feature type="region of interest" description="Disordered" evidence="1">
    <location>
        <begin position="1"/>
        <end position="24"/>
    </location>
</feature>
<evidence type="ECO:0000256" key="1">
    <source>
        <dbReference type="SAM" id="MobiDB-lite"/>
    </source>
</evidence>
<reference evidence="2 3" key="1">
    <citation type="submission" date="2019-08" db="EMBL/GenBank/DDBJ databases">
        <authorList>
            <person name="Guy L."/>
        </authorList>
    </citation>
    <scope>NUCLEOTIDE SEQUENCE [LARGE SCALE GENOMIC DNA]</scope>
    <source>
        <strain evidence="2 3">SGT-108</strain>
    </source>
</reference>
<feature type="compositionally biased region" description="Polar residues" evidence="1">
    <location>
        <begin position="1"/>
        <end position="14"/>
    </location>
</feature>
<keyword evidence="3" id="KW-1185">Reference proteome</keyword>
<evidence type="ECO:0000313" key="2">
    <source>
        <dbReference type="EMBL" id="VVC74855.1"/>
    </source>
</evidence>
<sequence length="161" mass="17841">MQRNNLNENSSQTDKPVKKRQADINLKTRTNLGFTFFDCGISGQGEVNQYTKDGKKAADVNFKLDKPDPNNSSLCYISLFTGYAHLLQTAPNKAHMKSTIDAGGVKTINLDQEVDFSKKKSADGTKNINSKFSVFTTQCELDVKVKKPQEGAETSRKNNLS</sequence>
<dbReference type="EMBL" id="LR699119">
    <property type="protein sequence ID" value="VVC74855.1"/>
    <property type="molecule type" value="Genomic_DNA"/>
</dbReference>
<dbReference type="Proteomes" id="UP000324194">
    <property type="component" value="Chromosome 1"/>
</dbReference>